<evidence type="ECO:0000256" key="2">
    <source>
        <dbReference type="SAM" id="SignalP"/>
    </source>
</evidence>
<feature type="region of interest" description="Disordered" evidence="1">
    <location>
        <begin position="67"/>
        <end position="99"/>
    </location>
</feature>
<dbReference type="AlphaFoldDB" id="A0A2N5T517"/>
<evidence type="ECO:0000313" key="4">
    <source>
        <dbReference type="Proteomes" id="UP000235388"/>
    </source>
</evidence>
<keyword evidence="4" id="KW-1185">Reference proteome</keyword>
<dbReference type="Proteomes" id="UP000235388">
    <property type="component" value="Unassembled WGS sequence"/>
</dbReference>
<proteinExistence type="predicted"/>
<gene>
    <name evidence="3" type="ORF">PCANC_13591</name>
</gene>
<reference evidence="3 4" key="1">
    <citation type="submission" date="2017-11" db="EMBL/GenBank/DDBJ databases">
        <title>De novo assembly and phasing of dikaryotic genomes from two isolates of Puccinia coronata f. sp. avenae, the causal agent of oat crown rust.</title>
        <authorList>
            <person name="Miller M.E."/>
            <person name="Zhang Y."/>
            <person name="Omidvar V."/>
            <person name="Sperschneider J."/>
            <person name="Schwessinger B."/>
            <person name="Raley C."/>
            <person name="Palmer J.M."/>
            <person name="Garnica D."/>
            <person name="Upadhyaya N."/>
            <person name="Rathjen J."/>
            <person name="Taylor J.M."/>
            <person name="Park R.F."/>
            <person name="Dodds P.N."/>
            <person name="Hirsch C.D."/>
            <person name="Kianian S.F."/>
            <person name="Figueroa M."/>
        </authorList>
    </citation>
    <scope>NUCLEOTIDE SEQUENCE [LARGE SCALE GENOMIC DNA]</scope>
    <source>
        <strain evidence="3">12NC29</strain>
    </source>
</reference>
<feature type="compositionally biased region" description="Basic and acidic residues" evidence="1">
    <location>
        <begin position="76"/>
        <end position="92"/>
    </location>
</feature>
<dbReference type="EMBL" id="PGCJ01000795">
    <property type="protein sequence ID" value="PLW20548.1"/>
    <property type="molecule type" value="Genomic_DNA"/>
</dbReference>
<evidence type="ECO:0000256" key="1">
    <source>
        <dbReference type="SAM" id="MobiDB-lite"/>
    </source>
</evidence>
<feature type="chain" id="PRO_5014795049" description="MIF4G domain-containing protein" evidence="2">
    <location>
        <begin position="20"/>
        <end position="288"/>
    </location>
</feature>
<evidence type="ECO:0008006" key="5">
    <source>
        <dbReference type="Google" id="ProtNLM"/>
    </source>
</evidence>
<dbReference type="OrthoDB" id="2499903at2759"/>
<organism evidence="3 4">
    <name type="scientific">Puccinia coronata f. sp. avenae</name>
    <dbReference type="NCBI Taxonomy" id="200324"/>
    <lineage>
        <taxon>Eukaryota</taxon>
        <taxon>Fungi</taxon>
        <taxon>Dikarya</taxon>
        <taxon>Basidiomycota</taxon>
        <taxon>Pucciniomycotina</taxon>
        <taxon>Pucciniomycetes</taxon>
        <taxon>Pucciniales</taxon>
        <taxon>Pucciniaceae</taxon>
        <taxon>Puccinia</taxon>
    </lineage>
</organism>
<keyword evidence="2" id="KW-0732">Signal</keyword>
<protein>
    <recommendedName>
        <fullName evidence="5">MIF4G domain-containing protein</fullName>
    </recommendedName>
</protein>
<name>A0A2N5T517_9BASI</name>
<comment type="caution">
    <text evidence="3">The sequence shown here is derived from an EMBL/GenBank/DDBJ whole genome shotgun (WGS) entry which is preliminary data.</text>
</comment>
<evidence type="ECO:0000313" key="3">
    <source>
        <dbReference type="EMBL" id="PLW20548.1"/>
    </source>
</evidence>
<accession>A0A2N5T517</accession>
<feature type="signal peptide" evidence="2">
    <location>
        <begin position="1"/>
        <end position="19"/>
    </location>
</feature>
<sequence>MVNFSNFLFVACTLSIACAAGKRSLSTQASIDASQGKSVYRNSQATRDQIINKRDLPSIELSNSSEFTPTTVIPEKPTEKHQKNSEKLDRRTFGRSHGGSKGRYNLKQIRVHGYLVECLNGILPHTQFIKTLCAKELKKDPERVGWVLVGKLRAILDVLNGCLAKLKDCGKAPAPSSVPGGTPPSMGDICHILFKIMCELRACCVVIGTLCNKYSIIRRVCNDTLVQITGCLSSISIRSGAEVGNIFTGLGQLFGTVPKFFAPVPFGFQGIPRVLGGGNRFFSFRDFY</sequence>